<evidence type="ECO:0000313" key="10">
    <source>
        <dbReference type="Proteomes" id="UP001519287"/>
    </source>
</evidence>
<dbReference type="SMART" id="SM00421">
    <property type="entry name" value="HTH_LUXR"/>
    <property type="match status" value="1"/>
</dbReference>
<evidence type="ECO:0000259" key="7">
    <source>
        <dbReference type="PROSITE" id="PS50043"/>
    </source>
</evidence>
<dbReference type="InterPro" id="IPR000792">
    <property type="entry name" value="Tscrpt_reg_LuxR_C"/>
</dbReference>
<dbReference type="Pfam" id="PF00072">
    <property type="entry name" value="Response_reg"/>
    <property type="match status" value="1"/>
</dbReference>
<dbReference type="SUPFAM" id="SSF52172">
    <property type="entry name" value="CheY-like"/>
    <property type="match status" value="1"/>
</dbReference>
<evidence type="ECO:0000256" key="5">
    <source>
        <dbReference type="PROSITE-ProRule" id="PRU00169"/>
    </source>
</evidence>
<keyword evidence="2" id="KW-0805">Transcription regulation</keyword>
<evidence type="ECO:0000256" key="6">
    <source>
        <dbReference type="SAM" id="MobiDB-lite"/>
    </source>
</evidence>
<dbReference type="Pfam" id="PF00196">
    <property type="entry name" value="GerE"/>
    <property type="match status" value="1"/>
</dbReference>
<evidence type="ECO:0000256" key="2">
    <source>
        <dbReference type="ARBA" id="ARBA00023015"/>
    </source>
</evidence>
<dbReference type="CDD" id="cd06170">
    <property type="entry name" value="LuxR_C_like"/>
    <property type="match status" value="1"/>
</dbReference>
<dbReference type="InterPro" id="IPR058245">
    <property type="entry name" value="NreC/VraR/RcsB-like_REC"/>
</dbReference>
<dbReference type="InterPro" id="IPR011006">
    <property type="entry name" value="CheY-like_superfamily"/>
</dbReference>
<protein>
    <submittedName>
        <fullName evidence="9">DNA-binding NarL/FixJ family response regulator</fullName>
    </submittedName>
</protein>
<dbReference type="Gene3D" id="3.40.50.2300">
    <property type="match status" value="1"/>
</dbReference>
<dbReference type="SMART" id="SM00448">
    <property type="entry name" value="REC"/>
    <property type="match status" value="1"/>
</dbReference>
<evidence type="ECO:0000256" key="3">
    <source>
        <dbReference type="ARBA" id="ARBA00023125"/>
    </source>
</evidence>
<keyword evidence="10" id="KW-1185">Reference proteome</keyword>
<dbReference type="PROSITE" id="PS00622">
    <property type="entry name" value="HTH_LUXR_1"/>
    <property type="match status" value="1"/>
</dbReference>
<proteinExistence type="predicted"/>
<keyword evidence="1 5" id="KW-0597">Phosphoprotein</keyword>
<reference evidence="9 10" key="1">
    <citation type="submission" date="2021-03" db="EMBL/GenBank/DDBJ databases">
        <title>Genomic Encyclopedia of Type Strains, Phase IV (KMG-IV): sequencing the most valuable type-strain genomes for metagenomic binning, comparative biology and taxonomic classification.</title>
        <authorList>
            <person name="Goeker M."/>
        </authorList>
    </citation>
    <scope>NUCLEOTIDE SEQUENCE [LARGE SCALE GENOMIC DNA]</scope>
    <source>
        <strain evidence="9 10">DSM 26048</strain>
    </source>
</reference>
<dbReference type="InterPro" id="IPR016032">
    <property type="entry name" value="Sig_transdc_resp-reg_C-effctor"/>
</dbReference>
<dbReference type="PROSITE" id="PS50043">
    <property type="entry name" value="HTH_LUXR_2"/>
    <property type="match status" value="1"/>
</dbReference>
<feature type="compositionally biased region" description="Low complexity" evidence="6">
    <location>
        <begin position="159"/>
        <end position="169"/>
    </location>
</feature>
<dbReference type="CDD" id="cd17535">
    <property type="entry name" value="REC_NarL-like"/>
    <property type="match status" value="1"/>
</dbReference>
<dbReference type="PROSITE" id="PS50110">
    <property type="entry name" value="RESPONSE_REGULATORY"/>
    <property type="match status" value="1"/>
</dbReference>
<dbReference type="Proteomes" id="UP001519287">
    <property type="component" value="Unassembled WGS sequence"/>
</dbReference>
<dbReference type="SUPFAM" id="SSF46894">
    <property type="entry name" value="C-terminal effector domain of the bipartite response regulators"/>
    <property type="match status" value="1"/>
</dbReference>
<keyword evidence="3 9" id="KW-0238">DNA-binding</keyword>
<comment type="caution">
    <text evidence="9">The sequence shown here is derived from an EMBL/GenBank/DDBJ whole genome shotgun (WGS) entry which is preliminary data.</text>
</comment>
<evidence type="ECO:0000256" key="1">
    <source>
        <dbReference type="ARBA" id="ARBA00022553"/>
    </source>
</evidence>
<sequence length="239" mass="26324">MKEALEEIKLLLVDDQDLIRESLHIVLDMDPEIKVVGLAENGRVALELCETQQPHVVLMDIHMPIMDGVEATREIKSRWPHIRVIILTTFQEINYVVDALGAGAEGYLLKAIHPKDLAAGIKWVSRGGTLIPQDIAKMLVEQLRGDAAKNATAIADNGPASKPKSSPASDTGRSEAYGLSDREQQVLQSISDGLSNKEIAEKLFLSEGTVKNYISNIYSKLDVRDRVQASKKAHDEGMF</sequence>
<dbReference type="PANTHER" id="PTHR43214">
    <property type="entry name" value="TWO-COMPONENT RESPONSE REGULATOR"/>
    <property type="match status" value="1"/>
</dbReference>
<name>A0ABS4J5A7_9BACL</name>
<evidence type="ECO:0000313" key="9">
    <source>
        <dbReference type="EMBL" id="MBP1995015.1"/>
    </source>
</evidence>
<evidence type="ECO:0000256" key="4">
    <source>
        <dbReference type="ARBA" id="ARBA00023163"/>
    </source>
</evidence>
<organism evidence="9 10">
    <name type="scientific">Paenibacillus eucommiae</name>
    <dbReference type="NCBI Taxonomy" id="1355755"/>
    <lineage>
        <taxon>Bacteria</taxon>
        <taxon>Bacillati</taxon>
        <taxon>Bacillota</taxon>
        <taxon>Bacilli</taxon>
        <taxon>Bacillales</taxon>
        <taxon>Paenibacillaceae</taxon>
        <taxon>Paenibacillus</taxon>
    </lineage>
</organism>
<dbReference type="RefSeq" id="WP_209976841.1">
    <property type="nucleotide sequence ID" value="NZ_JAGGLB010000030.1"/>
</dbReference>
<feature type="modified residue" description="4-aspartylphosphate" evidence="5">
    <location>
        <position position="60"/>
    </location>
</feature>
<dbReference type="PRINTS" id="PR00038">
    <property type="entry name" value="HTHLUXR"/>
</dbReference>
<accession>A0ABS4J5A7</accession>
<dbReference type="PANTHER" id="PTHR43214:SF24">
    <property type="entry name" value="TRANSCRIPTIONAL REGULATORY PROTEIN NARL-RELATED"/>
    <property type="match status" value="1"/>
</dbReference>
<dbReference type="InterPro" id="IPR001789">
    <property type="entry name" value="Sig_transdc_resp-reg_receiver"/>
</dbReference>
<dbReference type="InterPro" id="IPR039420">
    <property type="entry name" value="WalR-like"/>
</dbReference>
<feature type="region of interest" description="Disordered" evidence="6">
    <location>
        <begin position="152"/>
        <end position="179"/>
    </location>
</feature>
<gene>
    <name evidence="9" type="ORF">J2Z66_006657</name>
</gene>
<feature type="domain" description="HTH luxR-type" evidence="7">
    <location>
        <begin position="172"/>
        <end position="237"/>
    </location>
</feature>
<keyword evidence="4" id="KW-0804">Transcription</keyword>
<feature type="domain" description="Response regulatory" evidence="8">
    <location>
        <begin position="9"/>
        <end position="125"/>
    </location>
</feature>
<evidence type="ECO:0000259" key="8">
    <source>
        <dbReference type="PROSITE" id="PS50110"/>
    </source>
</evidence>
<dbReference type="EMBL" id="JAGGLB010000030">
    <property type="protein sequence ID" value="MBP1995015.1"/>
    <property type="molecule type" value="Genomic_DNA"/>
</dbReference>
<dbReference type="GO" id="GO:0003677">
    <property type="term" value="F:DNA binding"/>
    <property type="evidence" value="ECO:0007669"/>
    <property type="project" value="UniProtKB-KW"/>
</dbReference>